<dbReference type="EMBL" id="JALJOV010000308">
    <property type="protein sequence ID" value="KAK9864846.1"/>
    <property type="molecule type" value="Genomic_DNA"/>
</dbReference>
<accession>A0AAW1T799</accession>
<evidence type="ECO:0000256" key="1">
    <source>
        <dbReference type="SAM" id="MobiDB-lite"/>
    </source>
</evidence>
<keyword evidence="4" id="KW-1185">Reference proteome</keyword>
<feature type="region of interest" description="Disordered" evidence="1">
    <location>
        <begin position="142"/>
        <end position="163"/>
    </location>
</feature>
<reference evidence="3 4" key="1">
    <citation type="journal article" date="2024" name="Nat. Commun.">
        <title>Phylogenomics reveals the evolutionary origins of lichenization in chlorophyte algae.</title>
        <authorList>
            <person name="Puginier C."/>
            <person name="Libourel C."/>
            <person name="Otte J."/>
            <person name="Skaloud P."/>
            <person name="Haon M."/>
            <person name="Grisel S."/>
            <person name="Petersen M."/>
            <person name="Berrin J.G."/>
            <person name="Delaux P.M."/>
            <person name="Dal Grande F."/>
            <person name="Keller J."/>
        </authorList>
    </citation>
    <scope>NUCLEOTIDE SEQUENCE [LARGE SCALE GENOMIC DNA]</scope>
    <source>
        <strain evidence="3 4">SAG 2523</strain>
    </source>
</reference>
<evidence type="ECO:0000313" key="4">
    <source>
        <dbReference type="Proteomes" id="UP001485043"/>
    </source>
</evidence>
<feature type="domain" description="Bro-N" evidence="2">
    <location>
        <begin position="23"/>
        <end position="136"/>
    </location>
</feature>
<dbReference type="SMART" id="SM01040">
    <property type="entry name" value="Bro-N"/>
    <property type="match status" value="1"/>
</dbReference>
<evidence type="ECO:0000259" key="2">
    <source>
        <dbReference type="PROSITE" id="PS51750"/>
    </source>
</evidence>
<dbReference type="Pfam" id="PF02498">
    <property type="entry name" value="Bro-N"/>
    <property type="match status" value="1"/>
</dbReference>
<evidence type="ECO:0000313" key="3">
    <source>
        <dbReference type="EMBL" id="KAK9864846.1"/>
    </source>
</evidence>
<dbReference type="PROSITE" id="PS51750">
    <property type="entry name" value="BRO_N"/>
    <property type="match status" value="1"/>
</dbReference>
<feature type="compositionally biased region" description="Basic and acidic residues" evidence="1">
    <location>
        <begin position="153"/>
        <end position="163"/>
    </location>
</feature>
<gene>
    <name evidence="3" type="ORF">WJX84_001417</name>
</gene>
<protein>
    <recommendedName>
        <fullName evidence="2">Bro-N domain-containing protein</fullName>
    </recommendedName>
</protein>
<dbReference type="Proteomes" id="UP001485043">
    <property type="component" value="Unassembled WGS sequence"/>
</dbReference>
<proteinExistence type="predicted"/>
<name>A0AAW1T799_9CHLO</name>
<dbReference type="AlphaFoldDB" id="A0AAW1T799"/>
<organism evidence="3 4">
    <name type="scientific">Apatococcus fuscideae</name>
    <dbReference type="NCBI Taxonomy" id="2026836"/>
    <lineage>
        <taxon>Eukaryota</taxon>
        <taxon>Viridiplantae</taxon>
        <taxon>Chlorophyta</taxon>
        <taxon>core chlorophytes</taxon>
        <taxon>Trebouxiophyceae</taxon>
        <taxon>Chlorellales</taxon>
        <taxon>Chlorellaceae</taxon>
        <taxon>Apatococcus</taxon>
    </lineage>
</organism>
<dbReference type="InterPro" id="IPR003497">
    <property type="entry name" value="BRO_N_domain"/>
</dbReference>
<comment type="caution">
    <text evidence="3">The sequence shown here is derived from an EMBL/GenBank/DDBJ whole genome shotgun (WGS) entry which is preliminary data.</text>
</comment>
<sequence length="355" mass="38615">MEPASMSASLLYDPESSTVKMGQQQIPVVAFAGDPHAPWFKAKPLVLYLEYKNITTTLDKVDDGDKCSLRELLDAQGVPLGVVRPDLTTPSYHDAKALWVNEFGLYDLIMGSDKAGAKALKRWVTHDLLPTLRKTGHYTIVPPRPSQVPPELTEWHRQRDEGREATKRAGAAIREATGNRAGGYHYAQCHDATNWAATGHKTKALKKQLGIRGTPRDHMPAPQLSIVAYVEAMASEKVGRKRLLLGADVAPCEAVREVGVLANAAHGFTRATGGHALPMLARRPPTTERYARALEAPAPTKRQRAVLEDGGMRAAPALPPPDSRKAGLVRYLVPVPLPTPVAPVPLLPGELDLYD</sequence>